<evidence type="ECO:0008006" key="3">
    <source>
        <dbReference type="Google" id="ProtNLM"/>
    </source>
</evidence>
<protein>
    <recommendedName>
        <fullName evidence="3">WYL domain-containing protein</fullName>
    </recommendedName>
</protein>
<accession>A0ABW1ADL0</accession>
<keyword evidence="2" id="KW-1185">Reference proteome</keyword>
<proteinExistence type="predicted"/>
<evidence type="ECO:0000313" key="1">
    <source>
        <dbReference type="EMBL" id="MFC5752609.1"/>
    </source>
</evidence>
<dbReference type="EMBL" id="JBHSON010000091">
    <property type="protein sequence ID" value="MFC5752609.1"/>
    <property type="molecule type" value="Genomic_DNA"/>
</dbReference>
<dbReference type="RefSeq" id="WP_378288762.1">
    <property type="nucleotide sequence ID" value="NZ_JBHSON010000091.1"/>
</dbReference>
<sequence length="341" mass="37849">MTLTMTRFAAWAGKNADAVIALVLALVVAALGLGVKLPNEDEITNSAVLAVVGLLATSVLRDRARRAPVENEIRDSLRSSSATLDGLTEKVGRIDSFEGVVTDTKRALEETSVVRVISGAQVAQVLEEARRNTDRWFFKGGTGTYIRAKTLPECVAAARRERRTLLFRLEIIDPTSVAVCEDYARHRRSVAEGPDATGEPWTLERTRKEAYATILSACWHKQRFGMLDIDIGLSRTMTTLRYDLSASRVVVTRDDPRGEALVVDSGKFYYGWVSAELQTSLDQARRVPVEQARLAPLDDEPTVEEVRKLFDVIGIELAAAYTDRDVVEIIRKALRPKDPYE</sequence>
<comment type="caution">
    <text evidence="1">The sequence shown here is derived from an EMBL/GenBank/DDBJ whole genome shotgun (WGS) entry which is preliminary data.</text>
</comment>
<evidence type="ECO:0000313" key="2">
    <source>
        <dbReference type="Proteomes" id="UP001596074"/>
    </source>
</evidence>
<organism evidence="1 2">
    <name type="scientific">Actinomadura rugatobispora</name>
    <dbReference type="NCBI Taxonomy" id="1994"/>
    <lineage>
        <taxon>Bacteria</taxon>
        <taxon>Bacillati</taxon>
        <taxon>Actinomycetota</taxon>
        <taxon>Actinomycetes</taxon>
        <taxon>Streptosporangiales</taxon>
        <taxon>Thermomonosporaceae</taxon>
        <taxon>Actinomadura</taxon>
    </lineage>
</organism>
<gene>
    <name evidence="1" type="ORF">ACFPZN_43945</name>
</gene>
<name>A0ABW1ADL0_9ACTN</name>
<reference evidence="2" key="1">
    <citation type="journal article" date="2019" name="Int. J. Syst. Evol. Microbiol.">
        <title>The Global Catalogue of Microorganisms (GCM) 10K type strain sequencing project: providing services to taxonomists for standard genome sequencing and annotation.</title>
        <authorList>
            <consortium name="The Broad Institute Genomics Platform"/>
            <consortium name="The Broad Institute Genome Sequencing Center for Infectious Disease"/>
            <person name="Wu L."/>
            <person name="Ma J."/>
        </authorList>
    </citation>
    <scope>NUCLEOTIDE SEQUENCE [LARGE SCALE GENOMIC DNA]</scope>
    <source>
        <strain evidence="2">KCTC 42087</strain>
    </source>
</reference>
<dbReference type="Proteomes" id="UP001596074">
    <property type="component" value="Unassembled WGS sequence"/>
</dbReference>